<dbReference type="InParanoid" id="C5DFM3"/>
<dbReference type="AlphaFoldDB" id="C5DFM3"/>
<feature type="transmembrane region" description="Helical" evidence="2">
    <location>
        <begin position="234"/>
        <end position="264"/>
    </location>
</feature>
<dbReference type="KEGG" id="lth:KLTH0D16280g"/>
<feature type="transmembrane region" description="Helical" evidence="2">
    <location>
        <begin position="201"/>
        <end position="222"/>
    </location>
</feature>
<dbReference type="PANTHER" id="PTHR28019">
    <property type="entry name" value="CELL MEMBRANE PROTEIN YLR413W-RELATED"/>
    <property type="match status" value="1"/>
</dbReference>
<feature type="transmembrane region" description="Helical" evidence="2">
    <location>
        <begin position="285"/>
        <end position="308"/>
    </location>
</feature>
<feature type="compositionally biased region" description="Basic and acidic residues" evidence="1">
    <location>
        <begin position="344"/>
        <end position="354"/>
    </location>
</feature>
<dbReference type="FunCoup" id="C5DFM3">
    <property type="interactions" value="18"/>
</dbReference>
<keyword evidence="2" id="KW-0812">Transmembrane</keyword>
<name>C5DFM3_LACTC</name>
<keyword evidence="2" id="KW-1133">Transmembrane helix</keyword>
<evidence type="ECO:0000313" key="4">
    <source>
        <dbReference type="Proteomes" id="UP000002036"/>
    </source>
</evidence>
<dbReference type="HOGENOM" id="CLU_042615_0_0_1"/>
<dbReference type="InterPro" id="IPR009571">
    <property type="entry name" value="SUR7/Rim9-like_fungi"/>
</dbReference>
<dbReference type="GO" id="GO:0031505">
    <property type="term" value="P:fungal-type cell wall organization"/>
    <property type="evidence" value="ECO:0007669"/>
    <property type="project" value="TreeGrafter"/>
</dbReference>
<organism evidence="3 4">
    <name type="scientific">Lachancea thermotolerans (strain ATCC 56472 / CBS 6340 / NRRL Y-8284)</name>
    <name type="common">Yeast</name>
    <name type="synonym">Kluyveromyces thermotolerans</name>
    <dbReference type="NCBI Taxonomy" id="559295"/>
    <lineage>
        <taxon>Eukaryota</taxon>
        <taxon>Fungi</taxon>
        <taxon>Dikarya</taxon>
        <taxon>Ascomycota</taxon>
        <taxon>Saccharomycotina</taxon>
        <taxon>Saccharomycetes</taxon>
        <taxon>Saccharomycetales</taxon>
        <taxon>Saccharomycetaceae</taxon>
        <taxon>Lachancea</taxon>
    </lineage>
</organism>
<feature type="region of interest" description="Disordered" evidence="1">
    <location>
        <begin position="343"/>
        <end position="367"/>
    </location>
</feature>
<dbReference type="OrthoDB" id="4062523at2759"/>
<evidence type="ECO:0000256" key="2">
    <source>
        <dbReference type="SAM" id="Phobius"/>
    </source>
</evidence>
<dbReference type="OMA" id="WSGLEWC"/>
<dbReference type="GO" id="GO:0051285">
    <property type="term" value="C:cell cortex of cell tip"/>
    <property type="evidence" value="ECO:0007669"/>
    <property type="project" value="TreeGrafter"/>
</dbReference>
<accession>C5DFM3</accession>
<keyword evidence="2" id="KW-0472">Membrane</keyword>
<evidence type="ECO:0000256" key="1">
    <source>
        <dbReference type="SAM" id="MobiDB-lite"/>
    </source>
</evidence>
<dbReference type="PANTHER" id="PTHR28019:SF6">
    <property type="entry name" value="PROTEIN ECM7"/>
    <property type="match status" value="1"/>
</dbReference>
<evidence type="ECO:0000313" key="3">
    <source>
        <dbReference type="EMBL" id="CAR22978.1"/>
    </source>
</evidence>
<proteinExistence type="predicted"/>
<dbReference type="GeneID" id="8295663"/>
<gene>
    <name evidence="3" type="ordered locus">KLTH0D16280g</name>
</gene>
<sequence>MLVRRVKKVASKPFENLGALDRLIQYLRLGSSLIVAVLVMVLTLGALVSPSKIFIGKLHTCLGDIAQGLFDALQQSVEAKTANYVNNGVGLTTSEILILTEYTTSQVQSSPLFVVSSMYGWCRVDNGTSSASNATFRNHTQCHTVGSTYVFNYRELMKEIGLNAILEYTYGTLDGNSYEVSKPYVEYMDKLQTTKIRMVNVLYMVGCSHMVMVFCSLWYYSIKGRSLSILKERVLVHLISLLSLVFCICAMVSAVTLATISIQLRSRIKSELHYMGISYHLGRTWFAALWLLAIFSCISCMVWSGLVWCIAEKSADSIESYELGILATTNQTQDNDEATFVDQKPQEKQTEHLKPPPQASSSQARLLDDGDGEVLRSVTTSASDYSETSHQRVVVPLSAFSL</sequence>
<dbReference type="InterPro" id="IPR052413">
    <property type="entry name" value="SUR7_domain"/>
</dbReference>
<dbReference type="STRING" id="559295.C5DFM3"/>
<protein>
    <submittedName>
        <fullName evidence="3">KLTH0D16280p</fullName>
    </submittedName>
</protein>
<keyword evidence="4" id="KW-1185">Reference proteome</keyword>
<feature type="transmembrane region" description="Helical" evidence="2">
    <location>
        <begin position="26"/>
        <end position="48"/>
    </location>
</feature>
<dbReference type="eggNOG" id="ENOG502R7IE">
    <property type="taxonomic scope" value="Eukaryota"/>
</dbReference>
<dbReference type="Pfam" id="PF06687">
    <property type="entry name" value="SUR7"/>
    <property type="match status" value="1"/>
</dbReference>
<dbReference type="GO" id="GO:0005886">
    <property type="term" value="C:plasma membrane"/>
    <property type="evidence" value="ECO:0007669"/>
    <property type="project" value="InterPro"/>
</dbReference>
<dbReference type="RefSeq" id="XP_002553416.1">
    <property type="nucleotide sequence ID" value="XM_002553370.1"/>
</dbReference>
<dbReference type="EMBL" id="CU928168">
    <property type="protein sequence ID" value="CAR22978.1"/>
    <property type="molecule type" value="Genomic_DNA"/>
</dbReference>
<dbReference type="Proteomes" id="UP000002036">
    <property type="component" value="Chromosome D"/>
</dbReference>
<reference evidence="3 4" key="1">
    <citation type="journal article" date="2009" name="Genome Res.">
        <title>Comparative genomics of protoploid Saccharomycetaceae.</title>
        <authorList>
            <consortium name="The Genolevures Consortium"/>
            <person name="Souciet J.-L."/>
            <person name="Dujon B."/>
            <person name="Gaillardin C."/>
            <person name="Johnston M."/>
            <person name="Baret P.V."/>
            <person name="Cliften P."/>
            <person name="Sherman D.J."/>
            <person name="Weissenbach J."/>
            <person name="Westhof E."/>
            <person name="Wincker P."/>
            <person name="Jubin C."/>
            <person name="Poulain J."/>
            <person name="Barbe V."/>
            <person name="Segurens B."/>
            <person name="Artiguenave F."/>
            <person name="Anthouard V."/>
            <person name="Vacherie B."/>
            <person name="Val M.-E."/>
            <person name="Fulton R.S."/>
            <person name="Minx P."/>
            <person name="Wilson R."/>
            <person name="Durrens P."/>
            <person name="Jean G."/>
            <person name="Marck C."/>
            <person name="Martin T."/>
            <person name="Nikolski M."/>
            <person name="Rolland T."/>
            <person name="Seret M.-L."/>
            <person name="Casaregola S."/>
            <person name="Despons L."/>
            <person name="Fairhead C."/>
            <person name="Fischer G."/>
            <person name="Lafontaine I."/>
            <person name="Leh V."/>
            <person name="Lemaire M."/>
            <person name="de Montigny J."/>
            <person name="Neuveglise C."/>
            <person name="Thierry A."/>
            <person name="Blanc-Lenfle I."/>
            <person name="Bleykasten C."/>
            <person name="Diffels J."/>
            <person name="Fritsch E."/>
            <person name="Frangeul L."/>
            <person name="Goeffon A."/>
            <person name="Jauniaux N."/>
            <person name="Kachouri-Lafond R."/>
            <person name="Payen C."/>
            <person name="Potier S."/>
            <person name="Pribylova L."/>
            <person name="Ozanne C."/>
            <person name="Richard G.-F."/>
            <person name="Sacerdot C."/>
            <person name="Straub M.-L."/>
            <person name="Talla E."/>
        </authorList>
    </citation>
    <scope>NUCLEOTIDE SEQUENCE [LARGE SCALE GENOMIC DNA]</scope>
    <source>
        <strain evidence="4">ATCC 56472 / CBS 6340 / NRRL Y-8284</strain>
    </source>
</reference>